<gene>
    <name evidence="1" type="ORF">BV98_002702</name>
</gene>
<dbReference type="GO" id="GO:0034194">
    <property type="term" value="P:D-galactonate catabolic process"/>
    <property type="evidence" value="ECO:0007669"/>
    <property type="project" value="InterPro"/>
</dbReference>
<dbReference type="OrthoDB" id="256574at2"/>
<dbReference type="Gene3D" id="3.30.420.310">
    <property type="entry name" value="2-keto-3-deoxy-galactonokinase, C-terminal domain"/>
    <property type="match status" value="1"/>
</dbReference>
<comment type="caution">
    <text evidence="1">The sequence shown here is derived from an EMBL/GenBank/DDBJ whole genome shotgun (WGS) entry which is preliminary data.</text>
</comment>
<dbReference type="EMBL" id="JFZA02000026">
    <property type="protein sequence ID" value="KFG89506.1"/>
    <property type="molecule type" value="Genomic_DNA"/>
</dbReference>
<reference evidence="1" key="1">
    <citation type="submission" date="2014-08" db="EMBL/GenBank/DDBJ databases">
        <title>Draft genome sequences of Sphingobium herbicidovorans.</title>
        <authorList>
            <person name="Gan H.M."/>
            <person name="Gan H.Y."/>
            <person name="Savka M.A."/>
        </authorList>
    </citation>
    <scope>NUCLEOTIDE SEQUENCE [LARGE SCALE GENOMIC DNA]</scope>
    <source>
        <strain evidence="1">NBRC 16415</strain>
    </source>
</reference>
<keyword evidence="2" id="KW-1185">Reference proteome</keyword>
<accession>A0A086P7Y8</accession>
<dbReference type="InterPro" id="IPR007729">
    <property type="entry name" value="DGOK"/>
</dbReference>
<dbReference type="PATRIC" id="fig|1219045.3.peg.2736"/>
<dbReference type="STRING" id="76947.GCA_002080435_02631"/>
<organism evidence="1 2">
    <name type="scientific">Sphingobium herbicidovorans (strain ATCC 700291 / DSM 11019 / CCUG 56400 / KCTC 2939 / LMG 18315 / NBRC 16415 / MH)</name>
    <name type="common">Sphingomonas herbicidovorans</name>
    <dbReference type="NCBI Taxonomy" id="1219045"/>
    <lineage>
        <taxon>Bacteria</taxon>
        <taxon>Pseudomonadati</taxon>
        <taxon>Pseudomonadota</taxon>
        <taxon>Alphaproteobacteria</taxon>
        <taxon>Sphingomonadales</taxon>
        <taxon>Sphingomonadaceae</taxon>
        <taxon>Sphingobium</taxon>
    </lineage>
</organism>
<name>A0A086P7Y8_SPHHM</name>
<protein>
    <submittedName>
        <fullName evidence="1">2-dehydro-3-deoxygalactonokinase</fullName>
    </submittedName>
</protein>
<dbReference type="eggNOG" id="COG3734">
    <property type="taxonomic scope" value="Bacteria"/>
</dbReference>
<dbReference type="AlphaFoldDB" id="A0A086P7Y8"/>
<dbReference type="Gene3D" id="3.30.420.300">
    <property type="entry name" value="2-keto-3-deoxy-galactonokinase, substrate binding domain"/>
    <property type="match status" value="1"/>
</dbReference>
<dbReference type="InterPro" id="IPR042258">
    <property type="entry name" value="DGOK_N"/>
</dbReference>
<dbReference type="RefSeq" id="WP_037467018.1">
    <property type="nucleotide sequence ID" value="NZ_BCZD01000034.1"/>
</dbReference>
<dbReference type="Proteomes" id="UP000024284">
    <property type="component" value="Unassembled WGS sequence"/>
</dbReference>
<sequence>MTNEFIAVDWGTTNRRAYLIANGAVLASEAAGPGVKSMPQGAYEVEVAGIRQRLGELPMLLVGMVGSTIGWREAPYIDAPASIARLATHLCRIDGCTAIVPGVADRNRPDVMRGEEVQMLGAVAAGLVPPDAILCQPGTHCKWATLQDGAISRFTTTMTGEIFALLKDHSLLGPQLAYPVMDDDAFAEGVAAVGEDLLAALFRIRAASVLGQRKDIAAASFASGLLIGSDVAARQVAGRTVHLLADPVLGQLYARAITIVGGQANFIDSKSVFVAGAAAIQGFTR</sequence>
<dbReference type="InterPro" id="IPR042257">
    <property type="entry name" value="DGOK_C"/>
</dbReference>
<proteinExistence type="predicted"/>
<dbReference type="Pfam" id="PF05035">
    <property type="entry name" value="DGOK"/>
    <property type="match status" value="1"/>
</dbReference>
<evidence type="ECO:0000313" key="1">
    <source>
        <dbReference type="EMBL" id="KFG89506.1"/>
    </source>
</evidence>
<evidence type="ECO:0000313" key="2">
    <source>
        <dbReference type="Proteomes" id="UP000024284"/>
    </source>
</evidence>
<dbReference type="GO" id="GO:0008671">
    <property type="term" value="F:2-dehydro-3-deoxygalactonokinase activity"/>
    <property type="evidence" value="ECO:0007669"/>
    <property type="project" value="InterPro"/>
</dbReference>